<name>M4B4D1_HYAAE</name>
<evidence type="ECO:0000313" key="2">
    <source>
        <dbReference type="Proteomes" id="UP000011713"/>
    </source>
</evidence>
<organism evidence="1 2">
    <name type="scientific">Hyaloperonospora arabidopsidis (strain Emoy2)</name>
    <name type="common">Downy mildew agent</name>
    <name type="synonym">Peronospora arabidopsidis</name>
    <dbReference type="NCBI Taxonomy" id="559515"/>
    <lineage>
        <taxon>Eukaryota</taxon>
        <taxon>Sar</taxon>
        <taxon>Stramenopiles</taxon>
        <taxon>Oomycota</taxon>
        <taxon>Peronosporomycetes</taxon>
        <taxon>Peronosporales</taxon>
        <taxon>Peronosporaceae</taxon>
        <taxon>Hyaloperonospora</taxon>
    </lineage>
</organism>
<dbReference type="InParanoid" id="M4B4D1"/>
<dbReference type="EMBL" id="JH598253">
    <property type="status" value="NOT_ANNOTATED_CDS"/>
    <property type="molecule type" value="Genomic_DNA"/>
</dbReference>
<dbReference type="AlphaFoldDB" id="M4B4D1"/>
<protein>
    <submittedName>
        <fullName evidence="1">Uncharacterized protein</fullName>
    </submittedName>
</protein>
<evidence type="ECO:0000313" key="1">
    <source>
        <dbReference type="EnsemblProtists" id="HpaP801130"/>
    </source>
</evidence>
<proteinExistence type="predicted"/>
<dbReference type="EnsemblProtists" id="HpaT801130">
    <property type="protein sequence ID" value="HpaP801130"/>
    <property type="gene ID" value="HpaG801130"/>
</dbReference>
<dbReference type="VEuPathDB" id="FungiDB:HpaG801130"/>
<dbReference type="Proteomes" id="UP000011713">
    <property type="component" value="Unassembled WGS sequence"/>
</dbReference>
<accession>M4B4D1</accession>
<reference evidence="1" key="2">
    <citation type="submission" date="2015-06" db="UniProtKB">
        <authorList>
            <consortium name="EnsemblProtists"/>
        </authorList>
    </citation>
    <scope>IDENTIFICATION</scope>
    <source>
        <strain evidence="1">Emoy2</strain>
    </source>
</reference>
<reference evidence="2" key="1">
    <citation type="journal article" date="2010" name="Science">
        <title>Signatures of adaptation to obligate biotrophy in the Hyaloperonospora arabidopsidis genome.</title>
        <authorList>
            <person name="Baxter L."/>
            <person name="Tripathy S."/>
            <person name="Ishaque N."/>
            <person name="Boot N."/>
            <person name="Cabral A."/>
            <person name="Kemen E."/>
            <person name="Thines M."/>
            <person name="Ah-Fong A."/>
            <person name="Anderson R."/>
            <person name="Badejoko W."/>
            <person name="Bittner-Eddy P."/>
            <person name="Boore J.L."/>
            <person name="Chibucos M.C."/>
            <person name="Coates M."/>
            <person name="Dehal P."/>
            <person name="Delehaunty K."/>
            <person name="Dong S."/>
            <person name="Downton P."/>
            <person name="Dumas B."/>
            <person name="Fabro G."/>
            <person name="Fronick C."/>
            <person name="Fuerstenberg S.I."/>
            <person name="Fulton L."/>
            <person name="Gaulin E."/>
            <person name="Govers F."/>
            <person name="Hughes L."/>
            <person name="Humphray S."/>
            <person name="Jiang R.H."/>
            <person name="Judelson H."/>
            <person name="Kamoun S."/>
            <person name="Kyung K."/>
            <person name="Meijer H."/>
            <person name="Minx P."/>
            <person name="Morris P."/>
            <person name="Nelson J."/>
            <person name="Phuntumart V."/>
            <person name="Qutob D."/>
            <person name="Rehmany A."/>
            <person name="Rougon-Cardoso A."/>
            <person name="Ryden P."/>
            <person name="Torto-Alalibo T."/>
            <person name="Studholme D."/>
            <person name="Wang Y."/>
            <person name="Win J."/>
            <person name="Wood J."/>
            <person name="Clifton S.W."/>
            <person name="Rogers J."/>
            <person name="Van den Ackerveken G."/>
            <person name="Jones J.D."/>
            <person name="McDowell J.M."/>
            <person name="Beynon J."/>
            <person name="Tyler B.M."/>
        </authorList>
    </citation>
    <scope>NUCLEOTIDE SEQUENCE [LARGE SCALE GENOMIC DNA]</scope>
    <source>
        <strain evidence="2">Emoy2</strain>
    </source>
</reference>
<dbReference type="HOGENOM" id="CLU_2643289_0_0_1"/>
<keyword evidence="2" id="KW-1185">Reference proteome</keyword>
<sequence>MCHRPHVQDCVEEAISTNDEHCGIPCKLQSQCRRLRYLTAAPAALQTPSPDILEVSYESVRSELSARAQGANRCLNM</sequence>